<dbReference type="OMA" id="DSISYWQ"/>
<dbReference type="AGR" id="Xenbase:XB-GENE-1016025"/>
<keyword evidence="3" id="KW-1185">Reference proteome</keyword>
<dbReference type="PANTHER" id="PTHR46742:SF2">
    <property type="entry name" value="ZINC FINGER MATRIN-TYPE PROTEIN 1"/>
    <property type="match status" value="1"/>
</dbReference>
<dbReference type="GO" id="GO:0008270">
    <property type="term" value="F:zinc ion binding"/>
    <property type="evidence" value="ECO:0007669"/>
    <property type="project" value="InterPro"/>
</dbReference>
<dbReference type="Pfam" id="PF12874">
    <property type="entry name" value="zf-met"/>
    <property type="match status" value="4"/>
</dbReference>
<feature type="compositionally biased region" description="Low complexity" evidence="1">
    <location>
        <begin position="432"/>
        <end position="454"/>
    </location>
</feature>
<evidence type="ECO:0000313" key="4">
    <source>
        <dbReference type="RefSeq" id="XP_012819706.1"/>
    </source>
</evidence>
<dbReference type="RefSeq" id="XP_012819706.1">
    <property type="nucleotide sequence ID" value="XM_012964252.3"/>
</dbReference>
<dbReference type="SMART" id="SM00451">
    <property type="entry name" value="ZnF_U1"/>
    <property type="match status" value="4"/>
</dbReference>
<dbReference type="Xenbase" id="XB-GENE-1016025">
    <property type="gene designation" value="krcc1"/>
</dbReference>
<evidence type="ECO:0000259" key="2">
    <source>
        <dbReference type="PROSITE" id="PS00028"/>
    </source>
</evidence>
<evidence type="ECO:0000256" key="1">
    <source>
        <dbReference type="SAM" id="MobiDB-lite"/>
    </source>
</evidence>
<protein>
    <submittedName>
        <fullName evidence="4">Zinc finger matrin-type protein 1 isoform X1</fullName>
    </submittedName>
</protein>
<dbReference type="Gene3D" id="3.30.160.60">
    <property type="entry name" value="Classic Zinc Finger"/>
    <property type="match status" value="4"/>
</dbReference>
<feature type="compositionally biased region" description="Basic residues" evidence="1">
    <location>
        <begin position="457"/>
        <end position="477"/>
    </location>
</feature>
<gene>
    <name evidence="4 5" type="primary">krcc1</name>
    <name evidence="4" type="synonym">chbp2</name>
    <name evidence="4" type="synonym">zmat1</name>
    <name evidence="4" type="synonym">zmat4.2</name>
</gene>
<dbReference type="GeneID" id="733809"/>
<dbReference type="PANTHER" id="PTHR46742">
    <property type="entry name" value="LYSINE-RICH COILED-COIL PROTEIN 1"/>
    <property type="match status" value="1"/>
</dbReference>
<sequence length="554" mass="62756">MAAESAIIPQLAESITPSSPAATCSGPMAGGDTSSNAHTSIPCQQADIVLDEQTKRELFTDTFCKVCNAVLQFESHRISHYEGKKHAQKVRLYFLKNELEEMALKTQRTDRVEFHVDGEVAQGKHKFCGLCNMVFSSPVVAQTHYVGKVHAKKMRQLAGEQVEWTPQTDQDFAAAAATSPVDSQTEIADSPAVEPTCDRRCEQEGSAEQQSCPDYEIDLNDPNKYCKLCCASFNKALVAQQHYSGKKHARNQARKKMMEEMEGTGVADSEVSDGRYVCPICNITLTSIEMYQSHMQGNKHQIKESMVANLMKTSKKNYDSFQDELADYIKVQKARGLVPKTQFRQEKDQYDSCDYEEEEEQEPEPGLLHGHINSKTNAPYKYLDRHPVPYPAHNPSHPTDQRVPPWAAHWEQASRPPKGHHLDLHKAKHISRSPTSQDSSDNSSGSSSDESSGSYKKDKRRKRKHHRESRLRGSGRIRRGDENSEKRKRKGEDADSGKEDNKHDRGKTSGGDKDKHRREKKKKEEQSKKHKKLKKEGEQRTEEEMLWDESILGF</sequence>
<dbReference type="GO" id="GO:0003676">
    <property type="term" value="F:nucleic acid binding"/>
    <property type="evidence" value="ECO:0007669"/>
    <property type="project" value="InterPro"/>
</dbReference>
<organism evidence="3 4">
    <name type="scientific">Xenopus tropicalis</name>
    <name type="common">Western clawed frog</name>
    <name type="synonym">Silurana tropicalis</name>
    <dbReference type="NCBI Taxonomy" id="8364"/>
    <lineage>
        <taxon>Eukaryota</taxon>
        <taxon>Metazoa</taxon>
        <taxon>Chordata</taxon>
        <taxon>Craniata</taxon>
        <taxon>Vertebrata</taxon>
        <taxon>Euteleostomi</taxon>
        <taxon>Amphibia</taxon>
        <taxon>Batrachia</taxon>
        <taxon>Anura</taxon>
        <taxon>Pipoidea</taxon>
        <taxon>Pipidae</taxon>
        <taxon>Xenopodinae</taxon>
        <taxon>Xenopus</taxon>
        <taxon>Silurana</taxon>
    </lineage>
</organism>
<dbReference type="OrthoDB" id="1925236at2759"/>
<dbReference type="InterPro" id="IPR036236">
    <property type="entry name" value="Znf_C2H2_sf"/>
</dbReference>
<dbReference type="AlphaFoldDB" id="A0A8J0SFH2"/>
<dbReference type="SUPFAM" id="SSF57667">
    <property type="entry name" value="beta-beta-alpha zinc fingers"/>
    <property type="match status" value="4"/>
</dbReference>
<name>A0A8J0SFH2_XENTR</name>
<evidence type="ECO:0000313" key="3">
    <source>
        <dbReference type="Proteomes" id="UP000008143"/>
    </source>
</evidence>
<feature type="region of interest" description="Disordered" evidence="1">
    <location>
        <begin position="429"/>
        <end position="554"/>
    </location>
</feature>
<evidence type="ECO:0000313" key="5">
    <source>
        <dbReference type="Xenbase" id="XB-GENE-1016025"/>
    </source>
</evidence>
<accession>A0A8J0SFH2</accession>
<feature type="region of interest" description="Disordered" evidence="1">
    <location>
        <begin position="16"/>
        <end position="37"/>
    </location>
</feature>
<feature type="domain" description="C2H2-type" evidence="2">
    <location>
        <begin position="278"/>
        <end position="300"/>
    </location>
</feature>
<dbReference type="SMART" id="SM00355">
    <property type="entry name" value="ZnF_C2H2"/>
    <property type="match status" value="4"/>
</dbReference>
<reference evidence="4" key="1">
    <citation type="submission" date="2025-08" db="UniProtKB">
        <authorList>
            <consortium name="RefSeq"/>
        </authorList>
    </citation>
    <scope>IDENTIFICATION</scope>
    <source>
        <strain evidence="4">Nigerian</strain>
        <tissue evidence="4">Liver and blood</tissue>
    </source>
</reference>
<dbReference type="InterPro" id="IPR013087">
    <property type="entry name" value="Znf_C2H2_type"/>
</dbReference>
<feature type="compositionally biased region" description="Basic and acidic residues" evidence="1">
    <location>
        <begin position="478"/>
        <end position="514"/>
    </location>
</feature>
<dbReference type="CTD" id="51315"/>
<feature type="region of interest" description="Disordered" evidence="1">
    <location>
        <begin position="342"/>
        <end position="403"/>
    </location>
</feature>
<feature type="compositionally biased region" description="Acidic residues" evidence="1">
    <location>
        <begin position="351"/>
        <end position="363"/>
    </location>
</feature>
<dbReference type="InterPro" id="IPR003604">
    <property type="entry name" value="Matrin/U1-like-C_Znf_C2H2"/>
</dbReference>
<dbReference type="PROSITE" id="PS00028">
    <property type="entry name" value="ZINC_FINGER_C2H2_1"/>
    <property type="match status" value="1"/>
</dbReference>
<proteinExistence type="predicted"/>
<dbReference type="Proteomes" id="UP000008143">
    <property type="component" value="Chromosome 1"/>
</dbReference>